<evidence type="ECO:0000256" key="9">
    <source>
        <dbReference type="ARBA" id="ARBA00023242"/>
    </source>
</evidence>
<evidence type="ECO:0000256" key="5">
    <source>
        <dbReference type="ARBA" id="ARBA00022473"/>
    </source>
</evidence>
<gene>
    <name evidence="13" type="primary">LOC114591995</name>
</gene>
<feature type="compositionally biased region" description="Basic and acidic residues" evidence="12">
    <location>
        <begin position="728"/>
        <end position="744"/>
    </location>
</feature>
<feature type="compositionally biased region" description="Basic and acidic residues" evidence="12">
    <location>
        <begin position="1"/>
        <end position="11"/>
    </location>
</feature>
<dbReference type="Proteomes" id="UP000472272">
    <property type="component" value="Chromosome 2"/>
</dbReference>
<keyword evidence="7" id="KW-0221">Differentiation</keyword>
<keyword evidence="8 11" id="KW-0175">Coiled coil</keyword>
<feature type="coiled-coil region" evidence="11">
    <location>
        <begin position="431"/>
        <end position="500"/>
    </location>
</feature>
<evidence type="ECO:0000256" key="12">
    <source>
        <dbReference type="SAM" id="MobiDB-lite"/>
    </source>
</evidence>
<organism evidence="13 14">
    <name type="scientific">Podarcis muralis</name>
    <name type="common">Wall lizard</name>
    <name type="synonym">Lacerta muralis</name>
    <dbReference type="NCBI Taxonomy" id="64176"/>
    <lineage>
        <taxon>Eukaryota</taxon>
        <taxon>Metazoa</taxon>
        <taxon>Chordata</taxon>
        <taxon>Craniata</taxon>
        <taxon>Vertebrata</taxon>
        <taxon>Euteleostomi</taxon>
        <taxon>Lepidosauria</taxon>
        <taxon>Squamata</taxon>
        <taxon>Bifurcata</taxon>
        <taxon>Unidentata</taxon>
        <taxon>Episquamata</taxon>
        <taxon>Laterata</taxon>
        <taxon>Lacertibaenia</taxon>
        <taxon>Lacertidae</taxon>
        <taxon>Podarcis</taxon>
    </lineage>
</organism>
<feature type="region of interest" description="Disordered" evidence="12">
    <location>
        <begin position="791"/>
        <end position="810"/>
    </location>
</feature>
<evidence type="ECO:0000256" key="1">
    <source>
        <dbReference type="ARBA" id="ARBA00003936"/>
    </source>
</evidence>
<dbReference type="OMA" id="CFANRRV"/>
<dbReference type="Ensembl" id="ENSPMRT00000000536.1">
    <property type="protein sequence ID" value="ENSPMRP00000000509.1"/>
    <property type="gene ID" value="ENSPMRG00000000362.1"/>
</dbReference>
<comment type="function">
    <text evidence="1">May be a regulator of keratinocyte proliferation or differentiation.</text>
</comment>
<reference evidence="13" key="2">
    <citation type="submission" date="2025-08" db="UniProtKB">
        <authorList>
            <consortium name="Ensembl"/>
        </authorList>
    </citation>
    <scope>IDENTIFICATION</scope>
</reference>
<feature type="compositionally biased region" description="Polar residues" evidence="12">
    <location>
        <begin position="33"/>
        <end position="45"/>
    </location>
</feature>
<evidence type="ECO:0000256" key="11">
    <source>
        <dbReference type="SAM" id="Coils"/>
    </source>
</evidence>
<keyword evidence="5" id="KW-0217">Developmental protein</keyword>
<dbReference type="GO" id="GO:0005814">
    <property type="term" value="C:centriole"/>
    <property type="evidence" value="ECO:0007669"/>
    <property type="project" value="TreeGrafter"/>
</dbReference>
<dbReference type="GeneTree" id="ENSGT00940000153251"/>
<accession>A0A670HL10</accession>
<name>A0A670HL10_PODMU</name>
<feature type="region of interest" description="Disordered" evidence="12">
    <location>
        <begin position="78"/>
        <end position="100"/>
    </location>
</feature>
<evidence type="ECO:0000256" key="3">
    <source>
        <dbReference type="ARBA" id="ARBA00004496"/>
    </source>
</evidence>
<feature type="coiled-coil region" evidence="11">
    <location>
        <begin position="123"/>
        <end position="369"/>
    </location>
</feature>
<dbReference type="PANTHER" id="PTHR46822">
    <property type="entry name" value="COILED-COIL ALPHA-HELICAL ROD PROTEIN 1"/>
    <property type="match status" value="1"/>
</dbReference>
<feature type="region of interest" description="Disordered" evidence="12">
    <location>
        <begin position="728"/>
        <end position="749"/>
    </location>
</feature>
<feature type="compositionally biased region" description="Basic and acidic residues" evidence="12">
    <location>
        <begin position="78"/>
        <end position="98"/>
    </location>
</feature>
<dbReference type="GO" id="GO:0005634">
    <property type="term" value="C:nucleus"/>
    <property type="evidence" value="ECO:0007669"/>
    <property type="project" value="UniProtKB-SubCell"/>
</dbReference>
<dbReference type="Pfam" id="PF07111">
    <property type="entry name" value="HCR"/>
    <property type="match status" value="1"/>
</dbReference>
<dbReference type="AlphaFoldDB" id="A0A670HL10"/>
<evidence type="ECO:0000256" key="2">
    <source>
        <dbReference type="ARBA" id="ARBA00004123"/>
    </source>
</evidence>
<dbReference type="PANTHER" id="PTHR46822:SF1">
    <property type="entry name" value="COILED-COIL ALPHA-HELICAL ROD PROTEIN 1"/>
    <property type="match status" value="1"/>
</dbReference>
<evidence type="ECO:0000256" key="10">
    <source>
        <dbReference type="ARBA" id="ARBA00031932"/>
    </source>
</evidence>
<sequence>MDRRNDPDRRLNPPAAFRGSKPTGPKELIPPSHFQSRSAPPLAVSTTVPWDVPCFPNYEAVELKRENQRLKDELHRWATKGDKAEEPGTRTRSLDRGAEPSSVCHTLAMSQQAEIISHQLHEIQRLEAELAAFRVASAQQEAAVASRENTLSDLQSELAILKSRSKAEAAGLKAELEEVRSSSRLEIETLKVELEELRRQRRLEADSLKEELELTKERSRHEVGLARGELQGALEKAEAEQRRQEERVRECLETVLREHQAELSRLSEVHGAEVASLKQQLWALQQDLGAQQKEAVQLREKRDVLQNQLSAAEAELASQNASLLQLKTYVGEQESKQPSAERNQLMSRVQQLEEEKDALKITAELLQVRLTSLSDILMLQEMELSKKVQLEDPLRPESSQKWQYLLTRWREKVFCLLVQLKSQELSHRDTTKVLERKVKELEGEVESRDQKVALLLHSLEDKSAEADMERVRNKTLQAEALRSNDLAQDLQRRAETAENALRGLGDFVSRLSQQLTGQEESWRAALSRLMGLGNRVAFAAKRVDTVQGLVCQKIALARLQQEEKSCTTRSDDEKIQPSYEDLQAELQMLHRERDQLSLELKRGAQLIEKKVAEAKEQAELELRKTRESLQSLQEALAAKALSEQTLRQQQEATEKQLEASCSNLQRSEEAAESLRQELGQLRAEYERALQEKVTEIETQMRKDLSEMERGLNEARREHTKAVVALRQAERQAARDKARSDELAKLQESATQQEMAQLEGRLRELERDKNLLMATLREEGLLIQHRQNRLAAVQGPAESTEKTGSKPPSKGIGWDSVSCISRTLGKDFGLHSKALPQLAPTKIDPRTAEMLVLTEDSTYYSTTLYSSRQAAEAAMCSSVPQHVAAVLCALPTSICLRQLLHSD</sequence>
<evidence type="ECO:0000256" key="8">
    <source>
        <dbReference type="ARBA" id="ARBA00023054"/>
    </source>
</evidence>
<evidence type="ECO:0000256" key="4">
    <source>
        <dbReference type="ARBA" id="ARBA00016468"/>
    </source>
</evidence>
<dbReference type="InterPro" id="IPR009800">
    <property type="entry name" value="HCR"/>
</dbReference>
<evidence type="ECO:0000256" key="7">
    <source>
        <dbReference type="ARBA" id="ARBA00022782"/>
    </source>
</evidence>
<proteinExistence type="predicted"/>
<evidence type="ECO:0000313" key="14">
    <source>
        <dbReference type="Proteomes" id="UP000472272"/>
    </source>
</evidence>
<keyword evidence="14" id="KW-1185">Reference proteome</keyword>
<dbReference type="GO" id="GO:0030154">
    <property type="term" value="P:cell differentiation"/>
    <property type="evidence" value="ECO:0007669"/>
    <property type="project" value="UniProtKB-KW"/>
</dbReference>
<evidence type="ECO:0000313" key="13">
    <source>
        <dbReference type="Ensembl" id="ENSPMRP00000000509.1"/>
    </source>
</evidence>
<feature type="region of interest" description="Disordered" evidence="12">
    <location>
        <begin position="1"/>
        <end position="45"/>
    </location>
</feature>
<dbReference type="GO" id="GO:0005737">
    <property type="term" value="C:cytoplasm"/>
    <property type="evidence" value="ECO:0007669"/>
    <property type="project" value="UniProtKB-SubCell"/>
</dbReference>
<reference evidence="13 14" key="1">
    <citation type="journal article" date="2019" name="Proc. Natl. Acad. Sci. U.S.A.">
        <title>Regulatory changes in pterin and carotenoid genes underlie balanced color polymorphisms in the wall lizard.</title>
        <authorList>
            <person name="Andrade P."/>
            <person name="Pinho C."/>
            <person name="Perez I de Lanuza G."/>
            <person name="Afonso S."/>
            <person name="Brejcha J."/>
            <person name="Rubin C.J."/>
            <person name="Wallerman O."/>
            <person name="Pereira P."/>
            <person name="Sabatino S.J."/>
            <person name="Bellati A."/>
            <person name="Pellitteri-Rosa D."/>
            <person name="Bosakova Z."/>
            <person name="Bunikis I."/>
            <person name="Carretero M.A."/>
            <person name="Feiner N."/>
            <person name="Marsik P."/>
            <person name="Pauperio F."/>
            <person name="Salvi D."/>
            <person name="Soler L."/>
            <person name="While G.M."/>
            <person name="Uller T."/>
            <person name="Font E."/>
            <person name="Andersson L."/>
            <person name="Carneiro M."/>
        </authorList>
    </citation>
    <scope>NUCLEOTIDE SEQUENCE</scope>
</reference>
<evidence type="ECO:0000256" key="6">
    <source>
        <dbReference type="ARBA" id="ARBA00022490"/>
    </source>
</evidence>
<keyword evidence="9" id="KW-0539">Nucleus</keyword>
<dbReference type="GO" id="GO:0006611">
    <property type="term" value="P:protein export from nucleus"/>
    <property type="evidence" value="ECO:0007669"/>
    <property type="project" value="TreeGrafter"/>
</dbReference>
<reference evidence="13" key="3">
    <citation type="submission" date="2025-09" db="UniProtKB">
        <authorList>
            <consortium name="Ensembl"/>
        </authorList>
    </citation>
    <scope>IDENTIFICATION</scope>
</reference>
<keyword evidence="6" id="KW-0963">Cytoplasm</keyword>
<protein>
    <recommendedName>
        <fullName evidence="4">Coiled-coil alpha-helical rod protein 1</fullName>
    </recommendedName>
    <alternativeName>
        <fullName evidence="10">Alpha-helical coiled-coil rod protein</fullName>
    </alternativeName>
</protein>
<comment type="subcellular location">
    <subcellularLocation>
        <location evidence="3">Cytoplasm</location>
    </subcellularLocation>
    <subcellularLocation>
        <location evidence="2">Nucleus</location>
    </subcellularLocation>
</comment>